<keyword evidence="6 13" id="KW-0812">Transmembrane</keyword>
<dbReference type="Gene3D" id="3.30.450.40">
    <property type="match status" value="1"/>
</dbReference>
<dbReference type="CDD" id="cd00082">
    <property type="entry name" value="HisKA"/>
    <property type="match status" value="1"/>
</dbReference>
<comment type="caution">
    <text evidence="16">The sequence shown here is derived from an EMBL/GenBank/DDBJ whole genome shotgun (WGS) entry which is preliminary data.</text>
</comment>
<dbReference type="GO" id="GO:0005524">
    <property type="term" value="F:ATP binding"/>
    <property type="evidence" value="ECO:0007669"/>
    <property type="project" value="UniProtKB-KW"/>
</dbReference>
<dbReference type="EMBL" id="SMLK01000015">
    <property type="protein sequence ID" value="TFY96157.1"/>
    <property type="molecule type" value="Genomic_DNA"/>
</dbReference>
<comment type="catalytic activity">
    <reaction evidence="1">
        <text>ATP + protein L-histidine = ADP + protein N-phospho-L-histidine.</text>
        <dbReference type="EC" id="2.7.13.3"/>
    </reaction>
</comment>
<evidence type="ECO:0000256" key="14">
    <source>
        <dbReference type="SAM" id="SignalP"/>
    </source>
</evidence>
<accession>A0A4Z0BCZ2</accession>
<dbReference type="PROSITE" id="PS50109">
    <property type="entry name" value="HIS_KIN"/>
    <property type="match status" value="1"/>
</dbReference>
<dbReference type="InterPro" id="IPR005467">
    <property type="entry name" value="His_kinase_dom"/>
</dbReference>
<feature type="transmembrane region" description="Helical" evidence="13">
    <location>
        <begin position="56"/>
        <end position="74"/>
    </location>
</feature>
<evidence type="ECO:0000256" key="10">
    <source>
        <dbReference type="ARBA" id="ARBA00022989"/>
    </source>
</evidence>
<comment type="subcellular location">
    <subcellularLocation>
        <location evidence="2">Membrane</location>
        <topology evidence="2">Multi-pass membrane protein</topology>
    </subcellularLocation>
</comment>
<dbReference type="RefSeq" id="WP_135251773.1">
    <property type="nucleotide sequence ID" value="NZ_SMLK01000015.1"/>
</dbReference>
<dbReference type="Gene3D" id="1.10.287.130">
    <property type="match status" value="1"/>
</dbReference>
<dbReference type="CDD" id="cd00075">
    <property type="entry name" value="HATPase"/>
    <property type="match status" value="1"/>
</dbReference>
<name>A0A4Z0BCZ2_9BURK</name>
<dbReference type="Gene3D" id="3.30.565.10">
    <property type="entry name" value="Histidine kinase-like ATPase, C-terminal domain"/>
    <property type="match status" value="1"/>
</dbReference>
<dbReference type="EC" id="2.7.13.3" evidence="3"/>
<dbReference type="InterPro" id="IPR052023">
    <property type="entry name" value="Histidine_kinase_KdpD"/>
</dbReference>
<keyword evidence="17" id="KW-1185">Reference proteome</keyword>
<keyword evidence="5" id="KW-0808">Transferase</keyword>
<keyword evidence="7" id="KW-0547">Nucleotide-binding</keyword>
<dbReference type="InterPro" id="IPR025201">
    <property type="entry name" value="KdpD_TM"/>
</dbReference>
<sequence length="490" mass="52515">MKRRTPALHWLLAAAVPAAATAACHALDGRMSLAGLAMVYLVAVVVTALALDRGAALLASLLSVAALNFFFVPPQHSFRVDGAESWWMLAVLLGLSVALQSLIASLREKRVQAELAHARAAELHALGEALAACRGHEAMALEAARFLEASLRRPCAVFLREGEGLRRIGGDPAAAWQPSAAEWALAHGRVVGRGCDDWPDLALWCAPFHRDAPLGAMQWLLPSDGRPSEETRLHWQALARQAGLAIEREYAAESARQAQDSAHAEAARNTLLASLSHDLRTPLAGILGSASALRTHGADLPPAERDRLLAGLEDEARDLSLMADNILQMARLSQPTSQLRLQWESAEEILGATVARMRRRWPHARIELKVAPGLPPLRAEAGLLAQLVANLVDNAVRHGGSRPHVVLRAGRGRDGLFLAVRDHGEGLPAGDPQALFSRFGQSQRDGASGLGLALCRLIAQAHGGTIEARRCEPGAEFRVDLPVPEKEGTV</sequence>
<feature type="transmembrane region" description="Helical" evidence="13">
    <location>
        <begin position="32"/>
        <end position="51"/>
    </location>
</feature>
<feature type="domain" description="Histidine kinase" evidence="15">
    <location>
        <begin position="274"/>
        <end position="485"/>
    </location>
</feature>
<keyword evidence="11" id="KW-0902">Two-component regulatory system</keyword>
<dbReference type="InterPro" id="IPR004358">
    <property type="entry name" value="Sig_transdc_His_kin-like_C"/>
</dbReference>
<dbReference type="PROSITE" id="PS51257">
    <property type="entry name" value="PROKAR_LIPOPROTEIN"/>
    <property type="match status" value="1"/>
</dbReference>
<gene>
    <name evidence="16" type="ORF">EZ216_21055</name>
</gene>
<dbReference type="InterPro" id="IPR003661">
    <property type="entry name" value="HisK_dim/P_dom"/>
</dbReference>
<dbReference type="InterPro" id="IPR036890">
    <property type="entry name" value="HATPase_C_sf"/>
</dbReference>
<evidence type="ECO:0000256" key="6">
    <source>
        <dbReference type="ARBA" id="ARBA00022692"/>
    </source>
</evidence>
<dbReference type="GO" id="GO:0000155">
    <property type="term" value="F:phosphorelay sensor kinase activity"/>
    <property type="evidence" value="ECO:0007669"/>
    <property type="project" value="InterPro"/>
</dbReference>
<keyword evidence="4" id="KW-0597">Phosphoprotein</keyword>
<dbReference type="SMART" id="SM00387">
    <property type="entry name" value="HATPase_c"/>
    <property type="match status" value="1"/>
</dbReference>
<dbReference type="InterPro" id="IPR003594">
    <property type="entry name" value="HATPase_dom"/>
</dbReference>
<reference evidence="16 17" key="1">
    <citation type="submission" date="2019-03" db="EMBL/GenBank/DDBJ databases">
        <title>Ramlibacter sp. 18x22-1, whole genome shotgun sequence.</title>
        <authorList>
            <person name="Zhang X."/>
            <person name="Feng G."/>
            <person name="Zhu H."/>
        </authorList>
    </citation>
    <scope>NUCLEOTIDE SEQUENCE [LARGE SCALE GENOMIC DNA]</scope>
    <source>
        <strain evidence="16 17">18x22-1</strain>
    </source>
</reference>
<dbReference type="InterPro" id="IPR036097">
    <property type="entry name" value="HisK_dim/P_sf"/>
</dbReference>
<dbReference type="SMART" id="SM00388">
    <property type="entry name" value="HisKA"/>
    <property type="match status" value="1"/>
</dbReference>
<dbReference type="PANTHER" id="PTHR45569:SF1">
    <property type="entry name" value="SENSOR PROTEIN KDPD"/>
    <property type="match status" value="1"/>
</dbReference>
<feature type="transmembrane region" description="Helical" evidence="13">
    <location>
        <begin position="86"/>
        <end position="106"/>
    </location>
</feature>
<dbReference type="OrthoDB" id="9806130at2"/>
<evidence type="ECO:0000256" key="8">
    <source>
        <dbReference type="ARBA" id="ARBA00022777"/>
    </source>
</evidence>
<evidence type="ECO:0000256" key="9">
    <source>
        <dbReference type="ARBA" id="ARBA00022840"/>
    </source>
</evidence>
<dbReference type="Pfam" id="PF13493">
    <property type="entry name" value="DUF4118"/>
    <property type="match status" value="1"/>
</dbReference>
<dbReference type="SUPFAM" id="SSF55874">
    <property type="entry name" value="ATPase domain of HSP90 chaperone/DNA topoisomerase II/histidine kinase"/>
    <property type="match status" value="1"/>
</dbReference>
<evidence type="ECO:0000256" key="3">
    <source>
        <dbReference type="ARBA" id="ARBA00012438"/>
    </source>
</evidence>
<dbReference type="AlphaFoldDB" id="A0A4Z0BCZ2"/>
<evidence type="ECO:0000313" key="16">
    <source>
        <dbReference type="EMBL" id="TFY96157.1"/>
    </source>
</evidence>
<dbReference type="Proteomes" id="UP000297839">
    <property type="component" value="Unassembled WGS sequence"/>
</dbReference>
<dbReference type="PANTHER" id="PTHR45569">
    <property type="entry name" value="SENSOR PROTEIN KDPD"/>
    <property type="match status" value="1"/>
</dbReference>
<evidence type="ECO:0000256" key="13">
    <source>
        <dbReference type="SAM" id="Phobius"/>
    </source>
</evidence>
<dbReference type="PRINTS" id="PR00344">
    <property type="entry name" value="BCTRLSENSOR"/>
</dbReference>
<evidence type="ECO:0000313" key="17">
    <source>
        <dbReference type="Proteomes" id="UP000297839"/>
    </source>
</evidence>
<dbReference type="InterPro" id="IPR029016">
    <property type="entry name" value="GAF-like_dom_sf"/>
</dbReference>
<dbReference type="GO" id="GO:0005886">
    <property type="term" value="C:plasma membrane"/>
    <property type="evidence" value="ECO:0007669"/>
    <property type="project" value="TreeGrafter"/>
</dbReference>
<evidence type="ECO:0000256" key="11">
    <source>
        <dbReference type="ARBA" id="ARBA00023012"/>
    </source>
</evidence>
<dbReference type="Gene3D" id="1.20.120.620">
    <property type="entry name" value="Backbone structure of the membrane domain of e. Coli histidine kinase receptor kdpd"/>
    <property type="match status" value="1"/>
</dbReference>
<feature type="chain" id="PRO_5021251687" description="histidine kinase" evidence="14">
    <location>
        <begin position="23"/>
        <end position="490"/>
    </location>
</feature>
<keyword evidence="12 13" id="KW-0472">Membrane</keyword>
<evidence type="ECO:0000256" key="7">
    <source>
        <dbReference type="ARBA" id="ARBA00022741"/>
    </source>
</evidence>
<dbReference type="InterPro" id="IPR038318">
    <property type="entry name" value="KdpD_sf"/>
</dbReference>
<dbReference type="SUPFAM" id="SSF47384">
    <property type="entry name" value="Homodimeric domain of signal transducing histidine kinase"/>
    <property type="match status" value="1"/>
</dbReference>
<proteinExistence type="predicted"/>
<keyword evidence="10 13" id="KW-1133">Transmembrane helix</keyword>
<evidence type="ECO:0000256" key="1">
    <source>
        <dbReference type="ARBA" id="ARBA00000085"/>
    </source>
</evidence>
<evidence type="ECO:0000256" key="5">
    <source>
        <dbReference type="ARBA" id="ARBA00022679"/>
    </source>
</evidence>
<keyword evidence="14" id="KW-0732">Signal</keyword>
<evidence type="ECO:0000259" key="15">
    <source>
        <dbReference type="PROSITE" id="PS50109"/>
    </source>
</evidence>
<keyword evidence="9" id="KW-0067">ATP-binding</keyword>
<evidence type="ECO:0000256" key="2">
    <source>
        <dbReference type="ARBA" id="ARBA00004141"/>
    </source>
</evidence>
<protein>
    <recommendedName>
        <fullName evidence="3">histidine kinase</fullName>
        <ecNumber evidence="3">2.7.13.3</ecNumber>
    </recommendedName>
</protein>
<evidence type="ECO:0000256" key="4">
    <source>
        <dbReference type="ARBA" id="ARBA00022553"/>
    </source>
</evidence>
<organism evidence="16 17">
    <name type="scientific">Ramlibacter humi</name>
    <dbReference type="NCBI Taxonomy" id="2530451"/>
    <lineage>
        <taxon>Bacteria</taxon>
        <taxon>Pseudomonadati</taxon>
        <taxon>Pseudomonadota</taxon>
        <taxon>Betaproteobacteria</taxon>
        <taxon>Burkholderiales</taxon>
        <taxon>Comamonadaceae</taxon>
        <taxon>Ramlibacter</taxon>
    </lineage>
</organism>
<dbReference type="Pfam" id="PF02518">
    <property type="entry name" value="HATPase_c"/>
    <property type="match status" value="1"/>
</dbReference>
<dbReference type="Pfam" id="PF00512">
    <property type="entry name" value="HisKA"/>
    <property type="match status" value="1"/>
</dbReference>
<keyword evidence="8" id="KW-0418">Kinase</keyword>
<feature type="signal peptide" evidence="14">
    <location>
        <begin position="1"/>
        <end position="22"/>
    </location>
</feature>
<evidence type="ECO:0000256" key="12">
    <source>
        <dbReference type="ARBA" id="ARBA00023136"/>
    </source>
</evidence>